<proteinExistence type="predicted"/>
<reference evidence="1" key="1">
    <citation type="journal article" date="2019" name="PLoS Negl. Trop. Dis.">
        <title>Revisiting the worldwide diversity of Leptospira species in the environment.</title>
        <authorList>
            <person name="Vincent A.T."/>
            <person name="Schiettekatte O."/>
            <person name="Bourhy P."/>
            <person name="Veyrier F.J."/>
            <person name="Picardeau M."/>
        </authorList>
    </citation>
    <scope>NUCLEOTIDE SEQUENCE [LARGE SCALE GENOMIC DNA]</scope>
    <source>
        <strain evidence="1">201800293</strain>
    </source>
</reference>
<dbReference type="OrthoDB" id="9796845at2"/>
<dbReference type="InterPro" id="IPR018775">
    <property type="entry name" value="RlaP"/>
</dbReference>
<dbReference type="Proteomes" id="UP000297239">
    <property type="component" value="Unassembled WGS sequence"/>
</dbReference>
<keyword evidence="2" id="KW-1185">Reference proteome</keyword>
<dbReference type="Pfam" id="PF10127">
    <property type="entry name" value="RlaP"/>
    <property type="match status" value="1"/>
</dbReference>
<dbReference type="EMBL" id="RQFF01000032">
    <property type="protein sequence ID" value="TGK67750.1"/>
    <property type="molecule type" value="Genomic_DNA"/>
</dbReference>
<dbReference type="AlphaFoldDB" id="A0A6N4Q975"/>
<evidence type="ECO:0000313" key="1">
    <source>
        <dbReference type="EMBL" id="TGK67750.1"/>
    </source>
</evidence>
<accession>A0A6N4Q975</accession>
<sequence length="269" mass="32079">MISPEIRKKIETKLALIEIEFNVEILFAIESGSRAWGFESLDSDYDVRFIYKHQTDWYLSVLPERDVIEIPIQELMDYSGWDLKKAFFLMNKSNPVLFEWLRSPIIYKKNEEFYKIFFEISKEYFSPIGTVYHYLKMASRNYREYLKKDTVKVKKYFYVLRPLLACHWVEQKQSSPPMEFEVLLNEVLTDNIVKKEITELLFKKRNGIELGEEKRIDSLNLYIENNIEHFENLVSNFDPAHKPEAESINLAFQKILGLGKNLTQNQIKY</sequence>
<keyword evidence="1" id="KW-0808">Transferase</keyword>
<name>A0A6N4Q975_9LEPT</name>
<protein>
    <submittedName>
        <fullName evidence="1">Nucleotidyltransferase domain-containing protein</fullName>
    </submittedName>
</protein>
<dbReference type="GO" id="GO:0016740">
    <property type="term" value="F:transferase activity"/>
    <property type="evidence" value="ECO:0007669"/>
    <property type="project" value="UniProtKB-KW"/>
</dbReference>
<dbReference type="RefSeq" id="WP_135636018.1">
    <property type="nucleotide sequence ID" value="NZ_RQFE01000026.1"/>
</dbReference>
<dbReference type="PANTHER" id="PTHR34817:SF2">
    <property type="entry name" value="NUCLEOTIDYLTRANSFERASE"/>
    <property type="match status" value="1"/>
</dbReference>
<organism evidence="1 2">
    <name type="scientific">Leptospira kanakyensis</name>
    <dbReference type="NCBI Taxonomy" id="2484968"/>
    <lineage>
        <taxon>Bacteria</taxon>
        <taxon>Pseudomonadati</taxon>
        <taxon>Spirochaetota</taxon>
        <taxon>Spirochaetia</taxon>
        <taxon>Leptospirales</taxon>
        <taxon>Leptospiraceae</taxon>
        <taxon>Leptospira</taxon>
    </lineage>
</organism>
<dbReference type="PANTHER" id="PTHR34817">
    <property type="entry name" value="NUCLEOTIDYLTRANSFERASE"/>
    <property type="match status" value="1"/>
</dbReference>
<comment type="caution">
    <text evidence="1">The sequence shown here is derived from an EMBL/GenBank/DDBJ whole genome shotgun (WGS) entry which is preliminary data.</text>
</comment>
<evidence type="ECO:0000313" key="2">
    <source>
        <dbReference type="Proteomes" id="UP000297239"/>
    </source>
</evidence>
<gene>
    <name evidence="1" type="ORF">EHQ18_14575</name>
</gene>